<dbReference type="Proteomes" id="UP000010808">
    <property type="component" value="Chromosome"/>
</dbReference>
<dbReference type="eggNOG" id="COG0745">
    <property type="taxonomic scope" value="Bacteria"/>
</dbReference>
<dbReference type="SUPFAM" id="SSF52172">
    <property type="entry name" value="CheY-like"/>
    <property type="match status" value="1"/>
</dbReference>
<feature type="domain" description="Response regulatory" evidence="4">
    <location>
        <begin position="23"/>
        <end position="142"/>
    </location>
</feature>
<evidence type="ECO:0000313" key="5">
    <source>
        <dbReference type="EMBL" id="CCO24993.1"/>
    </source>
</evidence>
<feature type="modified residue" description="4-aspartylphosphate" evidence="3">
    <location>
        <position position="72"/>
    </location>
</feature>
<dbReference type="PATRIC" id="fig|1121451.3.peg.2936"/>
<dbReference type="PANTHER" id="PTHR45339">
    <property type="entry name" value="HYBRID SIGNAL TRANSDUCTION HISTIDINE KINASE J"/>
    <property type="match status" value="1"/>
</dbReference>
<protein>
    <submittedName>
        <fullName evidence="5">Response regulator receiver protein</fullName>
    </submittedName>
</protein>
<evidence type="ECO:0000256" key="1">
    <source>
        <dbReference type="ARBA" id="ARBA00022553"/>
    </source>
</evidence>
<dbReference type="SMART" id="SM00448">
    <property type="entry name" value="REC"/>
    <property type="match status" value="1"/>
</dbReference>
<gene>
    <name evidence="5" type="ORF">DESAM_22726</name>
</gene>
<dbReference type="HOGENOM" id="CLU_000445_69_12_7"/>
<evidence type="ECO:0000259" key="4">
    <source>
        <dbReference type="PROSITE" id="PS50110"/>
    </source>
</evidence>
<dbReference type="AlphaFoldDB" id="L0RDX9"/>
<dbReference type="Pfam" id="PF00072">
    <property type="entry name" value="Response_reg"/>
    <property type="match status" value="1"/>
</dbReference>
<dbReference type="CDD" id="cd17546">
    <property type="entry name" value="REC_hyHK_CKI1_RcsC-like"/>
    <property type="match status" value="1"/>
</dbReference>
<evidence type="ECO:0000256" key="2">
    <source>
        <dbReference type="ARBA" id="ARBA00023012"/>
    </source>
</evidence>
<evidence type="ECO:0000256" key="3">
    <source>
        <dbReference type="PROSITE-ProRule" id="PRU00169"/>
    </source>
</evidence>
<dbReference type="OrthoDB" id="9816343at2"/>
<name>L0RDX9_9BACT</name>
<dbReference type="EMBL" id="FO203522">
    <property type="protein sequence ID" value="CCO24993.1"/>
    <property type="molecule type" value="Genomic_DNA"/>
</dbReference>
<sequence length="144" mass="16082">MHSTDQNSTTCPKKGSGAGKALNILLAEDCENNVLLVQLYLKKFPYSIDVAENGDIAVDKFKHGNYDIVLMDIEMPLTDGYEATGRIRSYEQQNHLSKTPIIAVTAHALPENEDLAYDAGCDFFMTKPVRKADLIDVVRRFTRS</sequence>
<dbReference type="InterPro" id="IPR011006">
    <property type="entry name" value="CheY-like_superfamily"/>
</dbReference>
<proteinExistence type="predicted"/>
<reference evidence="5 6" key="1">
    <citation type="submission" date="2012-10" db="EMBL/GenBank/DDBJ databases">
        <authorList>
            <person name="Genoscope - CEA"/>
        </authorList>
    </citation>
    <scope>NUCLEOTIDE SEQUENCE [LARGE SCALE GENOMIC DNA]</scope>
    <source>
        <strain evidence="6">AM13 / DSM 14728</strain>
    </source>
</reference>
<keyword evidence="2" id="KW-0902">Two-component regulatory system</keyword>
<dbReference type="InterPro" id="IPR001789">
    <property type="entry name" value="Sig_transdc_resp-reg_receiver"/>
</dbReference>
<dbReference type="STRING" id="1121451.DESAM_22726"/>
<dbReference type="Gene3D" id="3.40.50.2300">
    <property type="match status" value="1"/>
</dbReference>
<accession>L0RDX9</accession>
<dbReference type="PROSITE" id="PS50110">
    <property type="entry name" value="RESPONSE_REGULATORY"/>
    <property type="match status" value="1"/>
</dbReference>
<evidence type="ECO:0000313" key="6">
    <source>
        <dbReference type="Proteomes" id="UP000010808"/>
    </source>
</evidence>
<dbReference type="KEGG" id="dhy:DESAM_22726"/>
<keyword evidence="6" id="KW-1185">Reference proteome</keyword>
<organism evidence="5 6">
    <name type="scientific">Maridesulfovibrio hydrothermalis AM13 = DSM 14728</name>
    <dbReference type="NCBI Taxonomy" id="1121451"/>
    <lineage>
        <taxon>Bacteria</taxon>
        <taxon>Pseudomonadati</taxon>
        <taxon>Thermodesulfobacteriota</taxon>
        <taxon>Desulfovibrionia</taxon>
        <taxon>Desulfovibrionales</taxon>
        <taxon>Desulfovibrionaceae</taxon>
        <taxon>Maridesulfovibrio</taxon>
    </lineage>
</organism>
<keyword evidence="1 3" id="KW-0597">Phosphoprotein</keyword>
<dbReference type="RefSeq" id="WP_015337591.1">
    <property type="nucleotide sequence ID" value="NC_020055.1"/>
</dbReference>
<dbReference type="GO" id="GO:0000160">
    <property type="term" value="P:phosphorelay signal transduction system"/>
    <property type="evidence" value="ECO:0007669"/>
    <property type="project" value="UniProtKB-KW"/>
</dbReference>
<dbReference type="PANTHER" id="PTHR45339:SF1">
    <property type="entry name" value="HYBRID SIGNAL TRANSDUCTION HISTIDINE KINASE J"/>
    <property type="match status" value="1"/>
</dbReference>